<dbReference type="RefSeq" id="WP_044759799.1">
    <property type="nucleotide sequence ID" value="NZ_CEEJ01000153.1"/>
</dbReference>
<evidence type="ECO:0000313" key="3">
    <source>
        <dbReference type="Proteomes" id="UP000072083"/>
    </source>
</evidence>
<evidence type="ECO:0000256" key="1">
    <source>
        <dbReference type="SAM" id="SignalP"/>
    </source>
</evidence>
<proteinExistence type="predicted"/>
<dbReference type="Proteomes" id="UP000072083">
    <property type="component" value="Unassembled WGS sequence"/>
</dbReference>
<keyword evidence="1" id="KW-0732">Signal</keyword>
<dbReference type="EMBL" id="FIGZ01000003">
    <property type="protein sequence ID" value="CYU62445.1"/>
    <property type="molecule type" value="Genomic_DNA"/>
</dbReference>
<reference evidence="2 3" key="1">
    <citation type="submission" date="2016-02" db="EMBL/GenBank/DDBJ databases">
        <authorList>
            <consortium name="Pathogen Informatics"/>
        </authorList>
    </citation>
    <scope>NUCLEOTIDE SEQUENCE [LARGE SCALE GENOMIC DNA]</scope>
    <source>
        <strain evidence="2 3">LSS44</strain>
    </source>
</reference>
<evidence type="ECO:0000313" key="2">
    <source>
        <dbReference type="EMBL" id="CYU62445.1"/>
    </source>
</evidence>
<organism evidence="2 3">
    <name type="scientific">Streptococcus suis</name>
    <dbReference type="NCBI Taxonomy" id="1307"/>
    <lineage>
        <taxon>Bacteria</taxon>
        <taxon>Bacillati</taxon>
        <taxon>Bacillota</taxon>
        <taxon>Bacilli</taxon>
        <taxon>Lactobacillales</taxon>
        <taxon>Streptococcaceae</taxon>
        <taxon>Streptococcus</taxon>
    </lineage>
</organism>
<sequence length="242" mass="26531">MNKKKIMLIIYSVGTCIFSLLTLNTGTVFAKVTESQSASNLISNVVISSEKKSPYVIEFETQSHEDITNMNERSSKTRIEYSSSTVTLDFSEAEFFDENGNIVNKDTIMNTIKPIETLTRSASTSGGSWSSGSGYKVCKGMKVTGNSGLIGLQVSYFVDFQNIQAGYDRIDRVYGALVDGLGTWSFLANGVFRVSEGPDSSAYGGIKGQWTFSSLLGLPQGTSTKYLYFRVGNDSFWLDTNL</sequence>
<feature type="signal peptide" evidence="1">
    <location>
        <begin position="1"/>
        <end position="30"/>
    </location>
</feature>
<feature type="chain" id="PRO_5009811136" evidence="1">
    <location>
        <begin position="31"/>
        <end position="242"/>
    </location>
</feature>
<protein>
    <submittedName>
        <fullName evidence="2">Uncharacterized protein</fullName>
    </submittedName>
</protein>
<name>A0A116QUK6_STRSU</name>
<accession>A0A116QUK6</accession>
<gene>
    <name evidence="2" type="ORF">ERS132406_00426</name>
</gene>
<dbReference type="AlphaFoldDB" id="A0A116QUK6"/>